<comment type="caution">
    <text evidence="2">The sequence shown here is derived from an EMBL/GenBank/DDBJ whole genome shotgun (WGS) entry which is preliminary data.</text>
</comment>
<reference evidence="2" key="2">
    <citation type="journal article" date="2024" name="Plant">
        <title>Genomic evolution and insights into agronomic trait innovations of Sesamum species.</title>
        <authorList>
            <person name="Miao H."/>
            <person name="Wang L."/>
            <person name="Qu L."/>
            <person name="Liu H."/>
            <person name="Sun Y."/>
            <person name="Le M."/>
            <person name="Wang Q."/>
            <person name="Wei S."/>
            <person name="Zheng Y."/>
            <person name="Lin W."/>
            <person name="Duan Y."/>
            <person name="Cao H."/>
            <person name="Xiong S."/>
            <person name="Wang X."/>
            <person name="Wei L."/>
            <person name="Li C."/>
            <person name="Ma Q."/>
            <person name="Ju M."/>
            <person name="Zhao R."/>
            <person name="Li G."/>
            <person name="Mu C."/>
            <person name="Tian Q."/>
            <person name="Mei H."/>
            <person name="Zhang T."/>
            <person name="Gao T."/>
            <person name="Zhang H."/>
        </authorList>
    </citation>
    <scope>NUCLEOTIDE SEQUENCE</scope>
    <source>
        <strain evidence="2">G02</strain>
    </source>
</reference>
<organism evidence="2">
    <name type="scientific">Sesamum radiatum</name>
    <name type="common">Black benniseed</name>
    <dbReference type="NCBI Taxonomy" id="300843"/>
    <lineage>
        <taxon>Eukaryota</taxon>
        <taxon>Viridiplantae</taxon>
        <taxon>Streptophyta</taxon>
        <taxon>Embryophyta</taxon>
        <taxon>Tracheophyta</taxon>
        <taxon>Spermatophyta</taxon>
        <taxon>Magnoliopsida</taxon>
        <taxon>eudicotyledons</taxon>
        <taxon>Gunneridae</taxon>
        <taxon>Pentapetalae</taxon>
        <taxon>asterids</taxon>
        <taxon>lamiids</taxon>
        <taxon>Lamiales</taxon>
        <taxon>Pedaliaceae</taxon>
        <taxon>Sesamum</taxon>
    </lineage>
</organism>
<accession>A0AAW2S3H2</accession>
<sequence>MVALNGSLHGFFPVKKGLRQGDLMSPALFLLCTKFFSRLIKRNTSNFEFNFHPKCEKLKITHLLFADDLMLFSRGDLPSIRILMECLWEFRDVFGLAVNTSKSSIFTADTLWVKWVNEVYLRGVSLWDWQPKKGDSPLLRRLADILDRFITAFISPKAVVQCMADWSNTKGLETSKAYEYFRPKLMRQSWKTVIWKAFIPPKYSFILWLGLRGRLATRDRHAFLQEEYSYSFCINTMESVSHLFFACPFSVHVWTNIRQWLGITRRMSTLPSEVKWLKKEKTGSSVQNKARVIALACMVYSLWRHRNKFIFEGKAPP</sequence>
<dbReference type="Pfam" id="PF00078">
    <property type="entry name" value="RVT_1"/>
    <property type="match status" value="1"/>
</dbReference>
<dbReference type="Pfam" id="PF13966">
    <property type="entry name" value="zf-RVT"/>
    <property type="match status" value="1"/>
</dbReference>
<evidence type="ECO:0000313" key="2">
    <source>
        <dbReference type="EMBL" id="KAL0386178.1"/>
    </source>
</evidence>
<proteinExistence type="predicted"/>
<dbReference type="InterPro" id="IPR000477">
    <property type="entry name" value="RT_dom"/>
</dbReference>
<evidence type="ECO:0000259" key="1">
    <source>
        <dbReference type="PROSITE" id="PS50878"/>
    </source>
</evidence>
<feature type="domain" description="Reverse transcriptase" evidence="1">
    <location>
        <begin position="1"/>
        <end position="126"/>
    </location>
</feature>
<name>A0AAW2S3H2_SESRA</name>
<gene>
    <name evidence="2" type="ORF">Sradi_3012100</name>
</gene>
<dbReference type="EMBL" id="JACGWJ010000012">
    <property type="protein sequence ID" value="KAL0386178.1"/>
    <property type="molecule type" value="Genomic_DNA"/>
</dbReference>
<dbReference type="AlphaFoldDB" id="A0AAW2S3H2"/>
<dbReference type="PROSITE" id="PS50878">
    <property type="entry name" value="RT_POL"/>
    <property type="match status" value="1"/>
</dbReference>
<dbReference type="PANTHER" id="PTHR33116">
    <property type="entry name" value="REVERSE TRANSCRIPTASE ZINC-BINDING DOMAIN-CONTAINING PROTEIN-RELATED-RELATED"/>
    <property type="match status" value="1"/>
</dbReference>
<dbReference type="PANTHER" id="PTHR33116:SF78">
    <property type="entry name" value="OS12G0587133 PROTEIN"/>
    <property type="match status" value="1"/>
</dbReference>
<dbReference type="InterPro" id="IPR026960">
    <property type="entry name" value="RVT-Znf"/>
</dbReference>
<reference evidence="2" key="1">
    <citation type="submission" date="2020-06" db="EMBL/GenBank/DDBJ databases">
        <authorList>
            <person name="Li T."/>
            <person name="Hu X."/>
            <person name="Zhang T."/>
            <person name="Song X."/>
            <person name="Zhang H."/>
            <person name="Dai N."/>
            <person name="Sheng W."/>
            <person name="Hou X."/>
            <person name="Wei L."/>
        </authorList>
    </citation>
    <scope>NUCLEOTIDE SEQUENCE</scope>
    <source>
        <strain evidence="2">G02</strain>
        <tissue evidence="2">Leaf</tissue>
    </source>
</reference>
<protein>
    <recommendedName>
        <fullName evidence="1">Reverse transcriptase domain-containing protein</fullName>
    </recommendedName>
</protein>